<gene>
    <name evidence="1" type="ORF">BDU57DRAFT_82493</name>
</gene>
<dbReference type="Proteomes" id="UP000800096">
    <property type="component" value="Unassembled WGS sequence"/>
</dbReference>
<protein>
    <submittedName>
        <fullName evidence="1">Uncharacterized protein</fullName>
    </submittedName>
</protein>
<evidence type="ECO:0000313" key="2">
    <source>
        <dbReference type="Proteomes" id="UP000800096"/>
    </source>
</evidence>
<evidence type="ECO:0000313" key="1">
    <source>
        <dbReference type="EMBL" id="KAF1912198.1"/>
    </source>
</evidence>
<keyword evidence="2" id="KW-1185">Reference proteome</keyword>
<accession>A0A6A5QBK4</accession>
<name>A0A6A5QBK4_AMPQU</name>
<dbReference type="AlphaFoldDB" id="A0A6A5QBK4"/>
<organism evidence="1 2">
    <name type="scientific">Ampelomyces quisqualis</name>
    <name type="common">Powdery mildew agent</name>
    <dbReference type="NCBI Taxonomy" id="50730"/>
    <lineage>
        <taxon>Eukaryota</taxon>
        <taxon>Fungi</taxon>
        <taxon>Dikarya</taxon>
        <taxon>Ascomycota</taxon>
        <taxon>Pezizomycotina</taxon>
        <taxon>Dothideomycetes</taxon>
        <taxon>Pleosporomycetidae</taxon>
        <taxon>Pleosporales</taxon>
        <taxon>Pleosporineae</taxon>
        <taxon>Phaeosphaeriaceae</taxon>
        <taxon>Ampelomyces</taxon>
    </lineage>
</organism>
<sequence>MHKMAQLFLTNETRRRKSIRLSPLTDHEQGIILDESGNLIRRSQNGMTFENIKQSSKLLRIVAREVVAESDNDLYASALFAAQYRRVYAELNLIKASVGSGKDLTSQELEALEGPIKRLYQYLYQDTTWRHVLRHLGLMTESLALIRSKIRASSNLHQYMPLATATDAIERLLMPTDCREEDLAASLDPLEVALKDNRDLQAKLTGMSDEYKAIINTKEEKLIECNIRLKSRADLPNHGRAQSEIFKSRS</sequence>
<proteinExistence type="predicted"/>
<reference evidence="1" key="1">
    <citation type="journal article" date="2020" name="Stud. Mycol.">
        <title>101 Dothideomycetes genomes: a test case for predicting lifestyles and emergence of pathogens.</title>
        <authorList>
            <person name="Haridas S."/>
            <person name="Albert R."/>
            <person name="Binder M."/>
            <person name="Bloem J."/>
            <person name="Labutti K."/>
            <person name="Salamov A."/>
            <person name="Andreopoulos B."/>
            <person name="Baker S."/>
            <person name="Barry K."/>
            <person name="Bills G."/>
            <person name="Bluhm B."/>
            <person name="Cannon C."/>
            <person name="Castanera R."/>
            <person name="Culley D."/>
            <person name="Daum C."/>
            <person name="Ezra D."/>
            <person name="Gonzalez J."/>
            <person name="Henrissat B."/>
            <person name="Kuo A."/>
            <person name="Liang C."/>
            <person name="Lipzen A."/>
            <person name="Lutzoni F."/>
            <person name="Magnuson J."/>
            <person name="Mondo S."/>
            <person name="Nolan M."/>
            <person name="Ohm R."/>
            <person name="Pangilinan J."/>
            <person name="Park H.-J."/>
            <person name="Ramirez L."/>
            <person name="Alfaro M."/>
            <person name="Sun H."/>
            <person name="Tritt A."/>
            <person name="Yoshinaga Y."/>
            <person name="Zwiers L.-H."/>
            <person name="Turgeon B."/>
            <person name="Goodwin S."/>
            <person name="Spatafora J."/>
            <person name="Crous P."/>
            <person name="Grigoriev I."/>
        </authorList>
    </citation>
    <scope>NUCLEOTIDE SEQUENCE</scope>
    <source>
        <strain evidence="1">HMLAC05119</strain>
    </source>
</reference>
<dbReference type="EMBL" id="ML979141">
    <property type="protein sequence ID" value="KAF1912198.1"/>
    <property type="molecule type" value="Genomic_DNA"/>
</dbReference>